<dbReference type="GeneID" id="85440673"/>
<feature type="non-terminal residue" evidence="1">
    <location>
        <position position="55"/>
    </location>
</feature>
<dbReference type="RefSeq" id="XP_060421208.1">
    <property type="nucleotide sequence ID" value="XM_060556433.1"/>
</dbReference>
<organism evidence="1 2">
    <name type="scientific">Colletotrichum navitas</name>
    <dbReference type="NCBI Taxonomy" id="681940"/>
    <lineage>
        <taxon>Eukaryota</taxon>
        <taxon>Fungi</taxon>
        <taxon>Dikarya</taxon>
        <taxon>Ascomycota</taxon>
        <taxon>Pezizomycotina</taxon>
        <taxon>Sordariomycetes</taxon>
        <taxon>Hypocreomycetidae</taxon>
        <taxon>Glomerellales</taxon>
        <taxon>Glomerellaceae</taxon>
        <taxon>Colletotrichum</taxon>
        <taxon>Colletotrichum graminicola species complex</taxon>
    </lineage>
</organism>
<evidence type="ECO:0000313" key="2">
    <source>
        <dbReference type="Proteomes" id="UP001230504"/>
    </source>
</evidence>
<protein>
    <submittedName>
        <fullName evidence="1">Uncharacterized protein</fullName>
    </submittedName>
</protein>
<comment type="caution">
    <text evidence="1">The sequence shown here is derived from an EMBL/GenBank/DDBJ whole genome shotgun (WGS) entry which is preliminary data.</text>
</comment>
<reference evidence="1" key="1">
    <citation type="submission" date="2021-06" db="EMBL/GenBank/DDBJ databases">
        <title>Comparative genomics, transcriptomics and evolutionary studies reveal genomic signatures of adaptation to plant cell wall in hemibiotrophic fungi.</title>
        <authorList>
            <consortium name="DOE Joint Genome Institute"/>
            <person name="Baroncelli R."/>
            <person name="Diaz J.F."/>
            <person name="Benocci T."/>
            <person name="Peng M."/>
            <person name="Battaglia E."/>
            <person name="Haridas S."/>
            <person name="Andreopoulos W."/>
            <person name="Labutti K."/>
            <person name="Pangilinan J."/>
            <person name="Floch G.L."/>
            <person name="Makela M.R."/>
            <person name="Henrissat B."/>
            <person name="Grigoriev I.V."/>
            <person name="Crouch J.A."/>
            <person name="De Vries R.P."/>
            <person name="Sukno S.A."/>
            <person name="Thon M.R."/>
        </authorList>
    </citation>
    <scope>NUCLEOTIDE SEQUENCE</scope>
    <source>
        <strain evidence="1">CBS 125086</strain>
    </source>
</reference>
<dbReference type="EMBL" id="JAHLJV010000001">
    <property type="protein sequence ID" value="KAK1600712.1"/>
    <property type="molecule type" value="Genomic_DNA"/>
</dbReference>
<proteinExistence type="predicted"/>
<evidence type="ECO:0000313" key="1">
    <source>
        <dbReference type="EMBL" id="KAK1600712.1"/>
    </source>
</evidence>
<sequence length="55" mass="6044">MSTYLSACVRLPCPHTSTDPPPSPLPRTLDCSSSVALFWLLLVLSHRPCLSYVTL</sequence>
<gene>
    <name evidence="1" type="ORF">LY79DRAFT_534507</name>
</gene>
<dbReference type="Proteomes" id="UP001230504">
    <property type="component" value="Unassembled WGS sequence"/>
</dbReference>
<dbReference type="AlphaFoldDB" id="A0AAD8QDN5"/>
<name>A0AAD8QDN5_9PEZI</name>
<keyword evidence="2" id="KW-1185">Reference proteome</keyword>
<accession>A0AAD8QDN5</accession>